<evidence type="ECO:0000313" key="2">
    <source>
        <dbReference type="Proteomes" id="UP000182491"/>
    </source>
</evidence>
<dbReference type="Proteomes" id="UP000182491">
    <property type="component" value="Unassembled WGS sequence"/>
</dbReference>
<proteinExistence type="predicted"/>
<accession>A0A1I7IL96</accession>
<dbReference type="InterPro" id="IPR019853">
    <property type="entry name" value="GldB-like"/>
</dbReference>
<name>A0A1I7IL96_9BACT</name>
<sequence length="349" mass="40117">MLPNTTEHLIFVQRYKTMYYRFFILAVLIFTFGCGGDKSCELPDEIADVPVDVEIGRMEKALFSAKSEAEVAAFLEENPLFMQKYLQIPNDAEQVKALYELSTNAALDSLVLQSEEAFGDMKVQEQQLERAFKVIKYHYPEYHVPQVKTFVTGLGSLGNDLFVSDSLLVLGLDYFIGPKARYRPQAYDYILARYQPEKMVPAAMLLLSNRFNKTNAADRTLLGEMVSMGKAYYFVQSVLPCTPDSLIISYTDQQIADIFHNEGRIWAHFLEKELLFEKSPFVVNKYIGERPNTPEVDASAPGRIGTWVGWQIVRHYMQRNPDVSLPELMAETDYRKIFNESKYKPEKKR</sequence>
<keyword evidence="1" id="KW-0449">Lipoprotein</keyword>
<organism evidence="1 2">
    <name type="scientific">Pontibacter akesuensis</name>
    <dbReference type="NCBI Taxonomy" id="388950"/>
    <lineage>
        <taxon>Bacteria</taxon>
        <taxon>Pseudomonadati</taxon>
        <taxon>Bacteroidota</taxon>
        <taxon>Cytophagia</taxon>
        <taxon>Cytophagales</taxon>
        <taxon>Hymenobacteraceae</taxon>
        <taxon>Pontibacter</taxon>
    </lineage>
</organism>
<gene>
    <name evidence="1" type="ORF">SAMN04487941_2295</name>
</gene>
<reference evidence="2" key="1">
    <citation type="submission" date="2016-10" db="EMBL/GenBank/DDBJ databases">
        <authorList>
            <person name="Varghese N."/>
        </authorList>
    </citation>
    <scope>NUCLEOTIDE SEQUENCE [LARGE SCALE GENOMIC DNA]</scope>
    <source>
        <strain evidence="2">DSM 18820</strain>
    </source>
</reference>
<evidence type="ECO:0000313" key="1">
    <source>
        <dbReference type="EMBL" id="SFU73700.1"/>
    </source>
</evidence>
<dbReference type="EMBL" id="FPCA01000002">
    <property type="protein sequence ID" value="SFU73700.1"/>
    <property type="molecule type" value="Genomic_DNA"/>
</dbReference>
<keyword evidence="2" id="KW-1185">Reference proteome</keyword>
<dbReference type="Pfam" id="PF25594">
    <property type="entry name" value="GldB_lipo"/>
    <property type="match status" value="1"/>
</dbReference>
<protein>
    <submittedName>
        <fullName evidence="1">Gliding motility-associated lipoprotein GldB</fullName>
    </submittedName>
</protein>
<dbReference type="NCBIfam" id="TIGR03514">
    <property type="entry name" value="GldB_lipo"/>
    <property type="match status" value="1"/>
</dbReference>
<dbReference type="STRING" id="388950.GCA_001611675_01246"/>
<dbReference type="AlphaFoldDB" id="A0A1I7IL96"/>